<keyword evidence="3" id="KW-1003">Cell membrane</keyword>
<reference evidence="10 12" key="2">
    <citation type="submission" date="2018-02" db="EMBL/GenBank/DDBJ databases">
        <title>Complete genome sequencing of Faecalibacterium prausnitzii strains isolated from the human gut.</title>
        <authorList>
            <person name="Fitzgerald B.C."/>
            <person name="Shkoporov A.N."/>
            <person name="Ross P.R."/>
            <person name="Hill C."/>
        </authorList>
    </citation>
    <scope>NUCLEOTIDE SEQUENCE [LARGE SCALE GENOMIC DNA]</scope>
    <source>
        <strain evidence="10 12">APC942/32-1</strain>
    </source>
</reference>
<evidence type="ECO:0000313" key="12">
    <source>
        <dbReference type="Proteomes" id="UP000251144"/>
    </source>
</evidence>
<reference evidence="9 11" key="1">
    <citation type="submission" date="2015-09" db="EMBL/GenBank/DDBJ databases">
        <authorList>
            <consortium name="Pathogen Informatics"/>
        </authorList>
    </citation>
    <scope>NUCLEOTIDE SEQUENCE [LARGE SCALE GENOMIC DNA]</scope>
    <source>
        <strain evidence="9 11">2789STDY5834970</strain>
    </source>
</reference>
<dbReference type="Gene3D" id="1.10.3720.10">
    <property type="entry name" value="MetI-like"/>
    <property type="match status" value="1"/>
</dbReference>
<keyword evidence="5 7" id="KW-1133">Transmembrane helix</keyword>
<dbReference type="Proteomes" id="UP000095649">
    <property type="component" value="Unassembled WGS sequence"/>
</dbReference>
<dbReference type="PANTHER" id="PTHR43744:SF9">
    <property type="entry name" value="POLYGALACTURONAN_RHAMNOGALACTURONAN TRANSPORT SYSTEM PERMEASE PROTEIN YTCP"/>
    <property type="match status" value="1"/>
</dbReference>
<keyword evidence="4 7" id="KW-0812">Transmembrane</keyword>
<dbReference type="Proteomes" id="UP000251144">
    <property type="component" value="Unassembled WGS sequence"/>
</dbReference>
<evidence type="ECO:0000313" key="11">
    <source>
        <dbReference type="Proteomes" id="UP000095649"/>
    </source>
</evidence>
<evidence type="ECO:0000313" key="9">
    <source>
        <dbReference type="EMBL" id="CUN12962.1"/>
    </source>
</evidence>
<dbReference type="InterPro" id="IPR000515">
    <property type="entry name" value="MetI-like"/>
</dbReference>
<feature type="transmembrane region" description="Helical" evidence="7">
    <location>
        <begin position="20"/>
        <end position="41"/>
    </location>
</feature>
<keyword evidence="2 7" id="KW-0813">Transport</keyword>
<dbReference type="Pfam" id="PF00528">
    <property type="entry name" value="BPD_transp_1"/>
    <property type="match status" value="1"/>
</dbReference>
<feature type="transmembrane region" description="Helical" evidence="7">
    <location>
        <begin position="88"/>
        <end position="107"/>
    </location>
</feature>
<dbReference type="EMBL" id="CYXN01000019">
    <property type="protein sequence ID" value="CUN12962.1"/>
    <property type="molecule type" value="Genomic_DNA"/>
</dbReference>
<evidence type="ECO:0000256" key="2">
    <source>
        <dbReference type="ARBA" id="ARBA00022448"/>
    </source>
</evidence>
<keyword evidence="6 7" id="KW-0472">Membrane</keyword>
<dbReference type="OrthoDB" id="153186at2"/>
<dbReference type="PROSITE" id="PS50928">
    <property type="entry name" value="ABC_TM1"/>
    <property type="match status" value="1"/>
</dbReference>
<dbReference type="PANTHER" id="PTHR43744">
    <property type="entry name" value="ABC TRANSPORTER PERMEASE PROTEIN MG189-RELATED-RELATED"/>
    <property type="match status" value="1"/>
</dbReference>
<feature type="transmembrane region" description="Helical" evidence="7">
    <location>
        <begin position="269"/>
        <end position="289"/>
    </location>
</feature>
<feature type="transmembrane region" description="Helical" evidence="7">
    <location>
        <begin position="205"/>
        <end position="228"/>
    </location>
</feature>
<dbReference type="GO" id="GO:0055085">
    <property type="term" value="P:transmembrane transport"/>
    <property type="evidence" value="ECO:0007669"/>
    <property type="project" value="InterPro"/>
</dbReference>
<evidence type="ECO:0000256" key="5">
    <source>
        <dbReference type="ARBA" id="ARBA00022989"/>
    </source>
</evidence>
<dbReference type="AlphaFoldDB" id="A0A173UD64"/>
<dbReference type="RefSeq" id="WP_055186447.1">
    <property type="nucleotide sequence ID" value="NZ_CABVEM010000002.1"/>
</dbReference>
<proteinExistence type="inferred from homology"/>
<accession>A0A173UD64</accession>
<feature type="transmembrane region" description="Helical" evidence="7">
    <location>
        <begin position="146"/>
        <end position="167"/>
    </location>
</feature>
<name>A0A173UD64_9FIRM</name>
<organism evidence="9 11">
    <name type="scientific">Faecalibacterium prausnitzii</name>
    <dbReference type="NCBI Taxonomy" id="853"/>
    <lineage>
        <taxon>Bacteria</taxon>
        <taxon>Bacillati</taxon>
        <taxon>Bacillota</taxon>
        <taxon>Clostridia</taxon>
        <taxon>Eubacteriales</taxon>
        <taxon>Oscillospiraceae</taxon>
        <taxon>Faecalibacterium</taxon>
    </lineage>
</organism>
<evidence type="ECO:0000259" key="8">
    <source>
        <dbReference type="PROSITE" id="PS50928"/>
    </source>
</evidence>
<protein>
    <submittedName>
        <fullName evidence="10">Carbohydrate ABC transporter permease</fullName>
    </submittedName>
    <submittedName>
        <fullName evidence="9">Inner membrane ABC transporter permease protein ycjP</fullName>
    </submittedName>
</protein>
<evidence type="ECO:0000256" key="6">
    <source>
        <dbReference type="ARBA" id="ARBA00023136"/>
    </source>
</evidence>
<comment type="subcellular location">
    <subcellularLocation>
        <location evidence="1 7">Cell membrane</location>
        <topology evidence="1 7">Multi-pass membrane protein</topology>
    </subcellularLocation>
</comment>
<evidence type="ECO:0000256" key="1">
    <source>
        <dbReference type="ARBA" id="ARBA00004651"/>
    </source>
</evidence>
<dbReference type="InterPro" id="IPR035906">
    <property type="entry name" value="MetI-like_sf"/>
</dbReference>
<comment type="similarity">
    <text evidence="7">Belongs to the binding-protein-dependent transport system permease family.</text>
</comment>
<evidence type="ECO:0000256" key="3">
    <source>
        <dbReference type="ARBA" id="ARBA00022475"/>
    </source>
</evidence>
<dbReference type="GO" id="GO:0005886">
    <property type="term" value="C:plasma membrane"/>
    <property type="evidence" value="ECO:0007669"/>
    <property type="project" value="UniProtKB-SubCell"/>
</dbReference>
<dbReference type="EMBL" id="PRLB01000023">
    <property type="protein sequence ID" value="RAW49617.1"/>
    <property type="molecule type" value="Genomic_DNA"/>
</dbReference>
<evidence type="ECO:0000256" key="4">
    <source>
        <dbReference type="ARBA" id="ARBA00022692"/>
    </source>
</evidence>
<sequence>MAKNIAASRQKKPGGLSDKVSDIVLVVICAAVMLIVAYPLYYVLVASFSDPYDVYAGKTFLLPSQFTLKGYQAVFADSALFSGFMNSIKYTVIGTIYSVVMIYLVAYPLSVKDLPGRKYISLFFVITMYFGGGLVPTYLIVKQTGLLGSMWALFLPGVVAVGNVIIVRNFFENNIPRELLEAAEIDGASKWTVFVKMVIPLSRSIMAVMVVYSMVAYWNDWFTALIYLRADQAPLPLVLRNILIKSSTSASQSSMVAGGFAELNKLTEMIKFASIIVAAAPMLIVYPFVQKYFEKGFMAGAVKG</sequence>
<dbReference type="SUPFAM" id="SSF161098">
    <property type="entry name" value="MetI-like"/>
    <property type="match status" value="1"/>
</dbReference>
<evidence type="ECO:0000256" key="7">
    <source>
        <dbReference type="RuleBase" id="RU363032"/>
    </source>
</evidence>
<feature type="transmembrane region" description="Helical" evidence="7">
    <location>
        <begin position="119"/>
        <end position="140"/>
    </location>
</feature>
<gene>
    <name evidence="9" type="primary">ycjP_5</name>
    <name evidence="10" type="ORF">C4N26_14450</name>
    <name evidence="9" type="ORF">ERS852582_02060</name>
</gene>
<feature type="domain" description="ABC transmembrane type-1" evidence="8">
    <location>
        <begin position="84"/>
        <end position="288"/>
    </location>
</feature>
<evidence type="ECO:0000313" key="10">
    <source>
        <dbReference type="EMBL" id="RAW49617.1"/>
    </source>
</evidence>
<dbReference type="CDD" id="cd06261">
    <property type="entry name" value="TM_PBP2"/>
    <property type="match status" value="1"/>
</dbReference>